<proteinExistence type="predicted"/>
<dbReference type="InterPro" id="IPR036388">
    <property type="entry name" value="WH-like_DNA-bd_sf"/>
</dbReference>
<dbReference type="RefSeq" id="WP_308950898.1">
    <property type="nucleotide sequence ID" value="NZ_JARXHW010000029.1"/>
</dbReference>
<evidence type="ECO:0000259" key="4">
    <source>
        <dbReference type="PROSITE" id="PS51000"/>
    </source>
</evidence>
<dbReference type="SUPFAM" id="SSF100950">
    <property type="entry name" value="NagB/RpiA/CoA transferase-like"/>
    <property type="match status" value="1"/>
</dbReference>
<dbReference type="PANTHER" id="PTHR30363:SF44">
    <property type="entry name" value="AGA OPERON TRANSCRIPTIONAL REPRESSOR-RELATED"/>
    <property type="match status" value="1"/>
</dbReference>
<protein>
    <submittedName>
        <fullName evidence="5">DeoR/GlpR family DNA-binding transcription regulator</fullName>
    </submittedName>
</protein>
<dbReference type="PROSITE" id="PS00894">
    <property type="entry name" value="HTH_DEOR_1"/>
    <property type="match status" value="1"/>
</dbReference>
<evidence type="ECO:0000256" key="2">
    <source>
        <dbReference type="ARBA" id="ARBA00023125"/>
    </source>
</evidence>
<keyword evidence="3" id="KW-0804">Transcription</keyword>
<dbReference type="Gene3D" id="3.40.50.1360">
    <property type="match status" value="1"/>
</dbReference>
<keyword evidence="6" id="KW-1185">Reference proteome</keyword>
<reference evidence="5 6" key="1">
    <citation type="submission" date="2023-04" db="EMBL/GenBank/DDBJ databases">
        <title>A novel bacteria isolated from coastal sediment.</title>
        <authorList>
            <person name="Liu X.-J."/>
            <person name="Du Z.-J."/>
        </authorList>
    </citation>
    <scope>NUCLEOTIDE SEQUENCE [LARGE SCALE GENOMIC DNA]</scope>
    <source>
        <strain evidence="5 6">SDUM461003</strain>
    </source>
</reference>
<evidence type="ECO:0000313" key="6">
    <source>
        <dbReference type="Proteomes" id="UP001225316"/>
    </source>
</evidence>
<comment type="caution">
    <text evidence="5">The sequence shown here is derived from an EMBL/GenBank/DDBJ whole genome shotgun (WGS) entry which is preliminary data.</text>
</comment>
<dbReference type="InterPro" id="IPR037171">
    <property type="entry name" value="NagB/RpiA_transferase-like"/>
</dbReference>
<dbReference type="InterPro" id="IPR036390">
    <property type="entry name" value="WH_DNA-bd_sf"/>
</dbReference>
<gene>
    <name evidence="5" type="ORF">QEH52_12595</name>
</gene>
<dbReference type="Proteomes" id="UP001225316">
    <property type="component" value="Unassembled WGS sequence"/>
</dbReference>
<dbReference type="EMBL" id="JARXHW010000029">
    <property type="protein sequence ID" value="MDQ8208355.1"/>
    <property type="molecule type" value="Genomic_DNA"/>
</dbReference>
<dbReference type="SUPFAM" id="SSF46785">
    <property type="entry name" value="Winged helix' DNA-binding domain"/>
    <property type="match status" value="1"/>
</dbReference>
<feature type="domain" description="HTH deoR-type" evidence="4">
    <location>
        <begin position="2"/>
        <end position="57"/>
    </location>
</feature>
<dbReference type="InterPro" id="IPR018356">
    <property type="entry name" value="Tscrpt_reg_HTH_DeoR_CS"/>
</dbReference>
<dbReference type="InterPro" id="IPR050313">
    <property type="entry name" value="Carb_Metab_HTH_regulators"/>
</dbReference>
<dbReference type="SMART" id="SM00420">
    <property type="entry name" value="HTH_DEOR"/>
    <property type="match status" value="1"/>
</dbReference>
<dbReference type="Pfam" id="PF00455">
    <property type="entry name" value="DeoRC"/>
    <property type="match status" value="1"/>
</dbReference>
<evidence type="ECO:0000313" key="5">
    <source>
        <dbReference type="EMBL" id="MDQ8208355.1"/>
    </source>
</evidence>
<dbReference type="InterPro" id="IPR001034">
    <property type="entry name" value="DeoR_HTH"/>
</dbReference>
<dbReference type="PRINTS" id="PR00037">
    <property type="entry name" value="HTHLACR"/>
</dbReference>
<keyword evidence="2 5" id="KW-0238">DNA-binding</keyword>
<sequence length="253" mass="27771">MRNIRQQKLLSLLSIDLEVKISTLLEQLDISEATLRRDLSELAENGKIVRTHGGALLRPEAINEASFLDKELSAPEQKREIASYAANIIPTGASVYIDSGTTCLEVARILLRRGDCPIFTNSLPILIDACKYNARVTGIGGTLREVSRALIGSAALSWLENLNVDYSLIGASALNVSRGAYTTETLEASVKQHAIQSSNQSILVCDHSKWISSAPVRFARWSDFDRLITDKAPESTTQKHLQQQLQVNVVGVK</sequence>
<evidence type="ECO:0000256" key="1">
    <source>
        <dbReference type="ARBA" id="ARBA00023015"/>
    </source>
</evidence>
<dbReference type="SMART" id="SM01134">
    <property type="entry name" value="DeoRC"/>
    <property type="match status" value="1"/>
</dbReference>
<dbReference type="GO" id="GO:0003677">
    <property type="term" value="F:DNA binding"/>
    <property type="evidence" value="ECO:0007669"/>
    <property type="project" value="UniProtKB-KW"/>
</dbReference>
<keyword evidence="1" id="KW-0805">Transcription regulation</keyword>
<dbReference type="PANTHER" id="PTHR30363">
    <property type="entry name" value="HTH-TYPE TRANSCRIPTIONAL REGULATOR SRLR-RELATED"/>
    <property type="match status" value="1"/>
</dbReference>
<dbReference type="PROSITE" id="PS51000">
    <property type="entry name" value="HTH_DEOR_2"/>
    <property type="match status" value="1"/>
</dbReference>
<evidence type="ECO:0000256" key="3">
    <source>
        <dbReference type="ARBA" id="ARBA00023163"/>
    </source>
</evidence>
<name>A0ABU1AZ03_9BACT</name>
<accession>A0ABU1AZ03</accession>
<dbReference type="InterPro" id="IPR014036">
    <property type="entry name" value="DeoR-like_C"/>
</dbReference>
<organism evidence="5 6">
    <name type="scientific">Thalassobacterium maritimum</name>
    <dbReference type="NCBI Taxonomy" id="3041265"/>
    <lineage>
        <taxon>Bacteria</taxon>
        <taxon>Pseudomonadati</taxon>
        <taxon>Verrucomicrobiota</taxon>
        <taxon>Opitutia</taxon>
        <taxon>Puniceicoccales</taxon>
        <taxon>Coraliomargaritaceae</taxon>
        <taxon>Thalassobacterium</taxon>
    </lineage>
</organism>
<dbReference type="Pfam" id="PF08220">
    <property type="entry name" value="HTH_DeoR"/>
    <property type="match status" value="1"/>
</dbReference>
<dbReference type="Gene3D" id="1.10.10.10">
    <property type="entry name" value="Winged helix-like DNA-binding domain superfamily/Winged helix DNA-binding domain"/>
    <property type="match status" value="1"/>
</dbReference>